<organism evidence="1 2">
    <name type="scientific">Mikania micrantha</name>
    <name type="common">bitter vine</name>
    <dbReference type="NCBI Taxonomy" id="192012"/>
    <lineage>
        <taxon>Eukaryota</taxon>
        <taxon>Viridiplantae</taxon>
        <taxon>Streptophyta</taxon>
        <taxon>Embryophyta</taxon>
        <taxon>Tracheophyta</taxon>
        <taxon>Spermatophyta</taxon>
        <taxon>Magnoliopsida</taxon>
        <taxon>eudicotyledons</taxon>
        <taxon>Gunneridae</taxon>
        <taxon>Pentapetalae</taxon>
        <taxon>asterids</taxon>
        <taxon>campanulids</taxon>
        <taxon>Asterales</taxon>
        <taxon>Asteraceae</taxon>
        <taxon>Asteroideae</taxon>
        <taxon>Heliantheae alliance</taxon>
        <taxon>Eupatorieae</taxon>
        <taxon>Mikania</taxon>
    </lineage>
</organism>
<accession>A0A5N6MIE9</accession>
<comment type="caution">
    <text evidence="1">The sequence shown here is derived from an EMBL/GenBank/DDBJ whole genome shotgun (WGS) entry which is preliminary data.</text>
</comment>
<dbReference type="AlphaFoldDB" id="A0A5N6MIE9"/>
<name>A0A5N6MIE9_9ASTR</name>
<proteinExistence type="predicted"/>
<dbReference type="Proteomes" id="UP000326396">
    <property type="component" value="Linkage Group LG5"/>
</dbReference>
<dbReference type="EMBL" id="SZYD01000015">
    <property type="protein sequence ID" value="KAD3639923.1"/>
    <property type="molecule type" value="Genomic_DNA"/>
</dbReference>
<reference evidence="1 2" key="1">
    <citation type="submission" date="2019-05" db="EMBL/GenBank/DDBJ databases">
        <title>Mikania micrantha, genome provides insights into the molecular mechanism of rapid growth.</title>
        <authorList>
            <person name="Liu B."/>
        </authorList>
    </citation>
    <scope>NUCLEOTIDE SEQUENCE [LARGE SCALE GENOMIC DNA]</scope>
    <source>
        <strain evidence="1">NLD-2019</strain>
        <tissue evidence="1">Leaf</tissue>
    </source>
</reference>
<protein>
    <submittedName>
        <fullName evidence="1">Uncharacterized protein</fullName>
    </submittedName>
</protein>
<evidence type="ECO:0000313" key="1">
    <source>
        <dbReference type="EMBL" id="KAD3639923.1"/>
    </source>
</evidence>
<keyword evidence="2" id="KW-1185">Reference proteome</keyword>
<sequence>MEQLIEGWNGKESWVGLASTQEMYEHHHIDKLKEPAYILIESGKIGGCLVLEFVDMVLTDCISGPIPALSQFFVPFDATLMHSYTTQIDIILHDASDNPPFHVLMLISSLCKKPSQ</sequence>
<gene>
    <name evidence="1" type="ORF">E3N88_29146</name>
</gene>
<evidence type="ECO:0000313" key="2">
    <source>
        <dbReference type="Proteomes" id="UP000326396"/>
    </source>
</evidence>